<evidence type="ECO:0000313" key="4">
    <source>
        <dbReference type="Proteomes" id="UP000693970"/>
    </source>
</evidence>
<reference evidence="3" key="1">
    <citation type="journal article" date="2021" name="Sci. Rep.">
        <title>Diploid genomic architecture of Nitzschia inconspicua, an elite biomass production diatom.</title>
        <authorList>
            <person name="Oliver A."/>
            <person name="Podell S."/>
            <person name="Pinowska A."/>
            <person name="Traller J.C."/>
            <person name="Smith S.R."/>
            <person name="McClure R."/>
            <person name="Beliaev A."/>
            <person name="Bohutskyi P."/>
            <person name="Hill E.A."/>
            <person name="Rabines A."/>
            <person name="Zheng H."/>
            <person name="Allen L.Z."/>
            <person name="Kuo A."/>
            <person name="Grigoriev I.V."/>
            <person name="Allen A.E."/>
            <person name="Hazlebeck D."/>
            <person name="Allen E.E."/>
        </authorList>
    </citation>
    <scope>NUCLEOTIDE SEQUENCE</scope>
    <source>
        <strain evidence="3">Hildebrandi</strain>
    </source>
</reference>
<dbReference type="EMBL" id="JAGRRH010000007">
    <property type="protein sequence ID" value="KAG7367237.1"/>
    <property type="molecule type" value="Genomic_DNA"/>
</dbReference>
<dbReference type="GO" id="GO:0005506">
    <property type="term" value="F:iron ion binding"/>
    <property type="evidence" value="ECO:0007669"/>
    <property type="project" value="InterPro"/>
</dbReference>
<dbReference type="AlphaFoldDB" id="A0A9K3LRX5"/>
<sequence length="461" mass="51037">MRISLQSATLLAILINVNDAFRPSFRSMVMPSKSSLKSTRPNLHEFDHMFDEGALQSVESSNSGIQIRVPLRPGERAVILASTTAVAAPDMESESVEASVVDQEFDPYGDLTIQEQDTLKRYEVQGQQSSFSQNMENRLRQMDFQDVISTLILPAIFGGFAVKWGIQRVASQVSAKTDDTLGKFATEMIYHDGDFEEMKLCFQDYSKKLAYLGPRKTSAMLKRYLETYAKKKTVSPQSISSLSYVFSLFKLSEEQAAQILVALCKDMGDTKISSAGKILFFGSRILKSPEGKAALVPIRDMIKATYREASVAETMVETSQQAMAEAAYKSAVLAAGKDQQTLTIGWEVLGLDKETATRIFEEEAKDGFVSDREKMYGGQSRKYDKKGNAIDKEGNLVDPANAIEGSDGDDELTSNVFECSDCGYTLFVAKGRESKFYGEGFKCPECGAAKDKFKPKDIEED</sequence>
<accession>A0A9K3LRX5</accession>
<feature type="chain" id="PRO_5039911252" description="Rubredoxin-like domain-containing protein" evidence="1">
    <location>
        <begin position="21"/>
        <end position="461"/>
    </location>
</feature>
<protein>
    <recommendedName>
        <fullName evidence="2">Rubredoxin-like domain-containing protein</fullName>
    </recommendedName>
</protein>
<keyword evidence="1" id="KW-0732">Signal</keyword>
<dbReference type="CDD" id="cd00350">
    <property type="entry name" value="rubredoxin_like"/>
    <property type="match status" value="1"/>
</dbReference>
<evidence type="ECO:0000313" key="3">
    <source>
        <dbReference type="EMBL" id="KAG7367237.1"/>
    </source>
</evidence>
<name>A0A9K3LRX5_9STRA</name>
<dbReference type="Proteomes" id="UP000693970">
    <property type="component" value="Unassembled WGS sequence"/>
</dbReference>
<reference evidence="3" key="2">
    <citation type="submission" date="2021-04" db="EMBL/GenBank/DDBJ databases">
        <authorList>
            <person name="Podell S."/>
        </authorList>
    </citation>
    <scope>NUCLEOTIDE SEQUENCE</scope>
    <source>
        <strain evidence="3">Hildebrandi</strain>
    </source>
</reference>
<feature type="signal peptide" evidence="1">
    <location>
        <begin position="1"/>
        <end position="20"/>
    </location>
</feature>
<feature type="domain" description="Rubredoxin-like" evidence="2">
    <location>
        <begin position="414"/>
        <end position="456"/>
    </location>
</feature>
<dbReference type="OrthoDB" id="194772at2759"/>
<keyword evidence="4" id="KW-1185">Reference proteome</keyword>
<gene>
    <name evidence="3" type="ORF">IV203_029908</name>
</gene>
<dbReference type="PROSITE" id="PS50903">
    <property type="entry name" value="RUBREDOXIN_LIKE"/>
    <property type="match status" value="1"/>
</dbReference>
<organism evidence="3 4">
    <name type="scientific">Nitzschia inconspicua</name>
    <dbReference type="NCBI Taxonomy" id="303405"/>
    <lineage>
        <taxon>Eukaryota</taxon>
        <taxon>Sar</taxon>
        <taxon>Stramenopiles</taxon>
        <taxon>Ochrophyta</taxon>
        <taxon>Bacillariophyta</taxon>
        <taxon>Bacillariophyceae</taxon>
        <taxon>Bacillariophycidae</taxon>
        <taxon>Bacillariales</taxon>
        <taxon>Bacillariaceae</taxon>
        <taxon>Nitzschia</taxon>
    </lineage>
</organism>
<dbReference type="InterPro" id="IPR024934">
    <property type="entry name" value="Rubredoxin-like_dom"/>
</dbReference>
<comment type="caution">
    <text evidence="3">The sequence shown here is derived from an EMBL/GenBank/DDBJ whole genome shotgun (WGS) entry which is preliminary data.</text>
</comment>
<evidence type="ECO:0000256" key="1">
    <source>
        <dbReference type="SAM" id="SignalP"/>
    </source>
</evidence>
<evidence type="ECO:0000259" key="2">
    <source>
        <dbReference type="PROSITE" id="PS50903"/>
    </source>
</evidence>
<proteinExistence type="predicted"/>